<proteinExistence type="predicted"/>
<dbReference type="Proteomes" id="UP001205311">
    <property type="component" value="Unassembled WGS sequence"/>
</dbReference>
<reference evidence="3 4" key="1">
    <citation type="submission" date="2022-06" db="EMBL/GenBank/DDBJ databases">
        <title>Genomic Encyclopedia of Archaeal and Bacterial Type Strains, Phase II (KMG-II): from individual species to whole genera.</title>
        <authorList>
            <person name="Goeker M."/>
        </authorList>
    </citation>
    <scope>NUCLEOTIDE SEQUENCE [LARGE SCALE GENOMIC DNA]</scope>
    <source>
        <strain evidence="3 4">DSM 40477</strain>
    </source>
</reference>
<accession>A0ABT1I1C6</accession>
<dbReference type="EMBL" id="JAMTCP010000044">
    <property type="protein sequence ID" value="MCP2261584.1"/>
    <property type="molecule type" value="Genomic_DNA"/>
</dbReference>
<sequence length="274" mass="27887">MDPSPSGRRHPRAGSISVAELIGQHPRPVRIPPSHVVDADRLVEELLGPAPADDADDDPRGAGRARRFAGLALGALVLCGAVAAAAVLTGSPPRGGATTGSAGAPTQISGVAALRPDVLDRGLPGRRETAGAAGVATTTGATPTRPAERGGPTTTATGVGTRSITTDPSAGGLGSGVEVVREFYRLLAVDPHAAFALLDPGLHGGDPTGFTAPWQGVRAVRLEEVTPRPDGSVEARTAIHQADGGWLRVRQLLFVSETNPPRITGARLLSAQRG</sequence>
<organism evidence="3 4">
    <name type="scientific">Streptoalloteichus tenebrarius (strain ATCC 17920 / DSM 40477 / JCM 4838 / CBS 697.72 / NBRC 16177 / NCIMB 11028 / NRRL B-12390 / A12253. 1 / ISP 5477)</name>
    <name type="common">Streptomyces tenebrarius</name>
    <dbReference type="NCBI Taxonomy" id="1933"/>
    <lineage>
        <taxon>Bacteria</taxon>
        <taxon>Bacillati</taxon>
        <taxon>Actinomycetota</taxon>
        <taxon>Actinomycetes</taxon>
        <taxon>Pseudonocardiales</taxon>
        <taxon>Pseudonocardiaceae</taxon>
        <taxon>Streptoalloteichus</taxon>
    </lineage>
</organism>
<feature type="region of interest" description="Disordered" evidence="1">
    <location>
        <begin position="121"/>
        <end position="172"/>
    </location>
</feature>
<protein>
    <recommendedName>
        <fullName evidence="5">Nuclear transport factor 2 family protein</fullName>
    </recommendedName>
</protein>
<keyword evidence="2" id="KW-0472">Membrane</keyword>
<evidence type="ECO:0000313" key="3">
    <source>
        <dbReference type="EMBL" id="MCP2261584.1"/>
    </source>
</evidence>
<evidence type="ECO:0000313" key="4">
    <source>
        <dbReference type="Proteomes" id="UP001205311"/>
    </source>
</evidence>
<evidence type="ECO:0000256" key="1">
    <source>
        <dbReference type="SAM" id="MobiDB-lite"/>
    </source>
</evidence>
<feature type="compositionally biased region" description="Low complexity" evidence="1">
    <location>
        <begin position="130"/>
        <end position="166"/>
    </location>
</feature>
<keyword evidence="2" id="KW-1133">Transmembrane helix</keyword>
<gene>
    <name evidence="3" type="ORF">LX15_005310</name>
</gene>
<dbReference type="RefSeq" id="WP_253672547.1">
    <property type="nucleotide sequence ID" value="NZ_JAMTCP010000044.1"/>
</dbReference>
<evidence type="ECO:0000256" key="2">
    <source>
        <dbReference type="SAM" id="Phobius"/>
    </source>
</evidence>
<keyword evidence="4" id="KW-1185">Reference proteome</keyword>
<feature type="transmembrane region" description="Helical" evidence="2">
    <location>
        <begin position="68"/>
        <end position="88"/>
    </location>
</feature>
<evidence type="ECO:0008006" key="5">
    <source>
        <dbReference type="Google" id="ProtNLM"/>
    </source>
</evidence>
<keyword evidence="2" id="KW-0812">Transmembrane</keyword>
<comment type="caution">
    <text evidence="3">The sequence shown here is derived from an EMBL/GenBank/DDBJ whole genome shotgun (WGS) entry which is preliminary data.</text>
</comment>
<name>A0ABT1I1C6_STRSD</name>